<dbReference type="Pfam" id="PF04479">
    <property type="entry name" value="RTA1"/>
    <property type="match status" value="1"/>
</dbReference>
<feature type="transmembrane region" description="Helical" evidence="6">
    <location>
        <begin position="244"/>
        <end position="264"/>
    </location>
</feature>
<evidence type="ECO:0000256" key="2">
    <source>
        <dbReference type="ARBA" id="ARBA00022692"/>
    </source>
</evidence>
<feature type="transmembrane region" description="Helical" evidence="6">
    <location>
        <begin position="31"/>
        <end position="51"/>
    </location>
</feature>
<organism evidence="7 8">
    <name type="scientific">Cladonia borealis</name>
    <dbReference type="NCBI Taxonomy" id="184061"/>
    <lineage>
        <taxon>Eukaryota</taxon>
        <taxon>Fungi</taxon>
        <taxon>Dikarya</taxon>
        <taxon>Ascomycota</taxon>
        <taxon>Pezizomycotina</taxon>
        <taxon>Lecanoromycetes</taxon>
        <taxon>OSLEUM clade</taxon>
        <taxon>Lecanoromycetidae</taxon>
        <taxon>Lecanorales</taxon>
        <taxon>Lecanorineae</taxon>
        <taxon>Cladoniaceae</taxon>
        <taxon>Cladonia</taxon>
    </lineage>
</organism>
<keyword evidence="4 6" id="KW-0472">Membrane</keyword>
<feature type="transmembrane region" description="Helical" evidence="6">
    <location>
        <begin position="88"/>
        <end position="109"/>
    </location>
</feature>
<proteinExistence type="predicted"/>
<evidence type="ECO:0000256" key="5">
    <source>
        <dbReference type="SAM" id="MobiDB-lite"/>
    </source>
</evidence>
<comment type="caution">
    <text evidence="7">The sequence shown here is derived from an EMBL/GenBank/DDBJ whole genome shotgun (WGS) entry which is preliminary data.</text>
</comment>
<name>A0AA39V0C4_9LECA</name>
<feature type="region of interest" description="Disordered" evidence="5">
    <location>
        <begin position="274"/>
        <end position="337"/>
    </location>
</feature>
<sequence length="337" mass="37092">MSNVTVTPIGHCKATDTPNTNWYFCPNVGAAYFYAILYALSLVAHIAQGIIYRKGYSWVIAMGALWELLAYIFRILSINHPANVSWYSAWFVVILLAPLWINAYVYMVLGRMVYNFTANAKILGVKAWRFGLYFVLLDIAAFLVQAAGASMASGNNITTTQIENALHIYMGGVGLQEAFILCFLGLAFRFQRQMSRETPIQDKPRATQLLYTVYAALTLITIRIIFRLIEYSKGINSSIPRHEAYQYVFDSTLMLFALILFNIFHPGRLMPGKEADFPSRKQRKAAGKNGVMGRAAAGAGGNVLPLYERSGDDESGFAGNESGGKGDGNGNVNGVGG</sequence>
<dbReference type="GO" id="GO:0016020">
    <property type="term" value="C:membrane"/>
    <property type="evidence" value="ECO:0007669"/>
    <property type="project" value="UniProtKB-SubCell"/>
</dbReference>
<comment type="subcellular location">
    <subcellularLocation>
        <location evidence="1">Membrane</location>
        <topology evidence="1">Multi-pass membrane protein</topology>
    </subcellularLocation>
</comment>
<feature type="compositionally biased region" description="Gly residues" evidence="5">
    <location>
        <begin position="321"/>
        <end position="337"/>
    </location>
</feature>
<keyword evidence="8" id="KW-1185">Reference proteome</keyword>
<gene>
    <name evidence="7" type="ORF">JMJ35_007194</name>
</gene>
<accession>A0AA39V0C4</accession>
<evidence type="ECO:0000256" key="4">
    <source>
        <dbReference type="ARBA" id="ARBA00023136"/>
    </source>
</evidence>
<keyword evidence="2 6" id="KW-0812">Transmembrane</keyword>
<keyword evidence="3 6" id="KW-1133">Transmembrane helix</keyword>
<dbReference type="Proteomes" id="UP001166286">
    <property type="component" value="Unassembled WGS sequence"/>
</dbReference>
<evidence type="ECO:0000256" key="6">
    <source>
        <dbReference type="SAM" id="Phobius"/>
    </source>
</evidence>
<dbReference type="AlphaFoldDB" id="A0AA39V0C4"/>
<feature type="transmembrane region" description="Helical" evidence="6">
    <location>
        <begin position="130"/>
        <end position="148"/>
    </location>
</feature>
<dbReference type="PANTHER" id="PTHR31465">
    <property type="entry name" value="PROTEIN RTA1-RELATED"/>
    <property type="match status" value="1"/>
</dbReference>
<feature type="transmembrane region" description="Helical" evidence="6">
    <location>
        <begin position="209"/>
        <end position="229"/>
    </location>
</feature>
<reference evidence="7" key="1">
    <citation type="submission" date="2023-03" db="EMBL/GenBank/DDBJ databases">
        <title>Complete genome of Cladonia borealis.</title>
        <authorList>
            <person name="Park H."/>
        </authorList>
    </citation>
    <scope>NUCLEOTIDE SEQUENCE</scope>
    <source>
        <strain evidence="7">ANT050790</strain>
    </source>
</reference>
<evidence type="ECO:0000256" key="3">
    <source>
        <dbReference type="ARBA" id="ARBA00022989"/>
    </source>
</evidence>
<evidence type="ECO:0000313" key="7">
    <source>
        <dbReference type="EMBL" id="KAK0510762.1"/>
    </source>
</evidence>
<dbReference type="InterPro" id="IPR007568">
    <property type="entry name" value="RTA1"/>
</dbReference>
<evidence type="ECO:0008006" key="9">
    <source>
        <dbReference type="Google" id="ProtNLM"/>
    </source>
</evidence>
<protein>
    <recommendedName>
        <fullName evidence="9">RTA1 domain protein</fullName>
    </recommendedName>
</protein>
<evidence type="ECO:0000256" key="1">
    <source>
        <dbReference type="ARBA" id="ARBA00004141"/>
    </source>
</evidence>
<dbReference type="PANTHER" id="PTHR31465:SF15">
    <property type="entry name" value="LIPID TRANSPORTER ATNI-RELATED"/>
    <property type="match status" value="1"/>
</dbReference>
<evidence type="ECO:0000313" key="8">
    <source>
        <dbReference type="Proteomes" id="UP001166286"/>
    </source>
</evidence>
<feature type="transmembrane region" description="Helical" evidence="6">
    <location>
        <begin position="58"/>
        <end position="76"/>
    </location>
</feature>
<feature type="transmembrane region" description="Helical" evidence="6">
    <location>
        <begin position="168"/>
        <end position="188"/>
    </location>
</feature>
<dbReference type="EMBL" id="JAFEKC020000015">
    <property type="protein sequence ID" value="KAK0510762.1"/>
    <property type="molecule type" value="Genomic_DNA"/>
</dbReference>